<evidence type="ECO:0008006" key="5">
    <source>
        <dbReference type="Google" id="ProtNLM"/>
    </source>
</evidence>
<proteinExistence type="predicted"/>
<dbReference type="PANTHER" id="PTHR10887">
    <property type="entry name" value="DNA2/NAM7 HELICASE FAMILY"/>
    <property type="match status" value="1"/>
</dbReference>
<dbReference type="SUPFAM" id="SSF52540">
    <property type="entry name" value="P-loop containing nucleoside triphosphate hydrolases"/>
    <property type="match status" value="1"/>
</dbReference>
<evidence type="ECO:0000313" key="3">
    <source>
        <dbReference type="EMBL" id="KAL0013698.1"/>
    </source>
</evidence>
<dbReference type="InterPro" id="IPR041679">
    <property type="entry name" value="DNA2/NAM7-like_C"/>
</dbReference>
<feature type="domain" description="DNA2/NAM7 helicase helicase" evidence="1">
    <location>
        <begin position="2"/>
        <end position="62"/>
    </location>
</feature>
<dbReference type="PANTHER" id="PTHR10887:SF515">
    <property type="entry name" value="P-LOOP CONTAINING NUCLEOSIDE TRIPHOSPHATE HYDROLASES SUPERFAMILY PROTEIN"/>
    <property type="match status" value="1"/>
</dbReference>
<protein>
    <recommendedName>
        <fullName evidence="5">DNA2/NAM7 helicase helicase domain-containing protein</fullName>
    </recommendedName>
</protein>
<evidence type="ECO:0000313" key="4">
    <source>
        <dbReference type="Proteomes" id="UP001459277"/>
    </source>
</evidence>
<comment type="caution">
    <text evidence="3">The sequence shown here is derived from an EMBL/GenBank/DDBJ whole genome shotgun (WGS) entry which is preliminary data.</text>
</comment>
<accession>A0AAW2DSS9</accession>
<dbReference type="Proteomes" id="UP001459277">
    <property type="component" value="Unassembled WGS sequence"/>
</dbReference>
<keyword evidence="4" id="KW-1185">Reference proteome</keyword>
<dbReference type="InterPro" id="IPR027417">
    <property type="entry name" value="P-loop_NTPase"/>
</dbReference>
<dbReference type="EMBL" id="JAZDWU010000001">
    <property type="protein sequence ID" value="KAL0013698.1"/>
    <property type="molecule type" value="Genomic_DNA"/>
</dbReference>
<sequence length="117" mass="13222">MFCTASSSHMLHSLNMKPLELLVIDESAQLKECELIIPLQLPGLRHAILFVDHCQLPAMVNSNVSARAGFGRSLFERLSLMGHSKHFLNIQYRMHPLISFFPNSKFYGNKIVDAPNV</sequence>
<dbReference type="Pfam" id="PF13087">
    <property type="entry name" value="AAA_12"/>
    <property type="match status" value="1"/>
</dbReference>
<gene>
    <name evidence="3" type="ORF">SO802_000767</name>
</gene>
<dbReference type="GO" id="GO:0004386">
    <property type="term" value="F:helicase activity"/>
    <property type="evidence" value="ECO:0007669"/>
    <property type="project" value="InterPro"/>
</dbReference>
<evidence type="ECO:0000259" key="1">
    <source>
        <dbReference type="Pfam" id="PF13086"/>
    </source>
</evidence>
<dbReference type="InterPro" id="IPR041677">
    <property type="entry name" value="DNA2/NAM7_AAA_11"/>
</dbReference>
<dbReference type="AlphaFoldDB" id="A0AAW2DSS9"/>
<name>A0AAW2DSS9_9ROSI</name>
<reference evidence="3 4" key="1">
    <citation type="submission" date="2024-01" db="EMBL/GenBank/DDBJ databases">
        <title>A telomere-to-telomere, gap-free genome of sweet tea (Lithocarpus litseifolius).</title>
        <authorList>
            <person name="Zhou J."/>
        </authorList>
    </citation>
    <scope>NUCLEOTIDE SEQUENCE [LARGE SCALE GENOMIC DNA]</scope>
    <source>
        <strain evidence="3">Zhou-2022a</strain>
        <tissue evidence="3">Leaf</tissue>
    </source>
</reference>
<dbReference type="Pfam" id="PF13086">
    <property type="entry name" value="AAA_11"/>
    <property type="match status" value="1"/>
</dbReference>
<evidence type="ECO:0000259" key="2">
    <source>
        <dbReference type="Pfam" id="PF13087"/>
    </source>
</evidence>
<organism evidence="3 4">
    <name type="scientific">Lithocarpus litseifolius</name>
    <dbReference type="NCBI Taxonomy" id="425828"/>
    <lineage>
        <taxon>Eukaryota</taxon>
        <taxon>Viridiplantae</taxon>
        <taxon>Streptophyta</taxon>
        <taxon>Embryophyta</taxon>
        <taxon>Tracheophyta</taxon>
        <taxon>Spermatophyta</taxon>
        <taxon>Magnoliopsida</taxon>
        <taxon>eudicotyledons</taxon>
        <taxon>Gunneridae</taxon>
        <taxon>Pentapetalae</taxon>
        <taxon>rosids</taxon>
        <taxon>fabids</taxon>
        <taxon>Fagales</taxon>
        <taxon>Fagaceae</taxon>
        <taxon>Lithocarpus</taxon>
    </lineage>
</organism>
<dbReference type="InterPro" id="IPR045055">
    <property type="entry name" value="DNA2/NAM7-like"/>
</dbReference>
<feature type="domain" description="DNA2/NAM7 helicase-like C-terminal" evidence="2">
    <location>
        <begin position="71"/>
        <end position="116"/>
    </location>
</feature>
<dbReference type="Gene3D" id="3.40.50.300">
    <property type="entry name" value="P-loop containing nucleotide triphosphate hydrolases"/>
    <property type="match status" value="1"/>
</dbReference>